<sequence>MKTKIVIALCFILLISAVLLFYPYNLYHHLTAEEKVTTIFNDPMLRENSFGDDSEITNVKYLGNYLYRVVTEESSFLVKIKSSNASHSIEVYEHNINTTIFEYHPE</sequence>
<dbReference type="AlphaFoldDB" id="A0A916RLT5"/>
<protein>
    <recommendedName>
        <fullName evidence="3">DUF3139 domain-containing protein</fullName>
    </recommendedName>
</protein>
<comment type="caution">
    <text evidence="1">The sequence shown here is derived from an EMBL/GenBank/DDBJ whole genome shotgun (WGS) entry which is preliminary data.</text>
</comment>
<gene>
    <name evidence="1" type="ORF">GCM10008025_00110</name>
</gene>
<dbReference type="EMBL" id="BMEY01000001">
    <property type="protein sequence ID" value="GGA60050.1"/>
    <property type="molecule type" value="Genomic_DNA"/>
</dbReference>
<accession>A0A916RLT5</accession>
<evidence type="ECO:0000313" key="2">
    <source>
        <dbReference type="Proteomes" id="UP000613512"/>
    </source>
</evidence>
<organism evidence="1 2">
    <name type="scientific">Ornithinibacillus halotolerans</name>
    <dbReference type="NCBI Taxonomy" id="1274357"/>
    <lineage>
        <taxon>Bacteria</taxon>
        <taxon>Bacillati</taxon>
        <taxon>Bacillota</taxon>
        <taxon>Bacilli</taxon>
        <taxon>Bacillales</taxon>
        <taxon>Bacillaceae</taxon>
        <taxon>Ornithinibacillus</taxon>
    </lineage>
</organism>
<dbReference type="RefSeq" id="WP_188382639.1">
    <property type="nucleotide sequence ID" value="NZ_BMEY01000001.1"/>
</dbReference>
<keyword evidence="2" id="KW-1185">Reference proteome</keyword>
<proteinExistence type="predicted"/>
<name>A0A916RLT5_9BACI</name>
<evidence type="ECO:0008006" key="3">
    <source>
        <dbReference type="Google" id="ProtNLM"/>
    </source>
</evidence>
<reference evidence="1" key="1">
    <citation type="journal article" date="2014" name="Int. J. Syst. Evol. Microbiol.">
        <title>Complete genome sequence of Corynebacterium casei LMG S-19264T (=DSM 44701T), isolated from a smear-ripened cheese.</title>
        <authorList>
            <consortium name="US DOE Joint Genome Institute (JGI-PGF)"/>
            <person name="Walter F."/>
            <person name="Albersmeier A."/>
            <person name="Kalinowski J."/>
            <person name="Ruckert C."/>
        </authorList>
    </citation>
    <scope>NUCLEOTIDE SEQUENCE</scope>
    <source>
        <strain evidence="1">CGMCC 1.12408</strain>
    </source>
</reference>
<evidence type="ECO:0000313" key="1">
    <source>
        <dbReference type="EMBL" id="GGA60050.1"/>
    </source>
</evidence>
<reference evidence="1" key="2">
    <citation type="submission" date="2020-09" db="EMBL/GenBank/DDBJ databases">
        <authorList>
            <person name="Sun Q."/>
            <person name="Zhou Y."/>
        </authorList>
    </citation>
    <scope>NUCLEOTIDE SEQUENCE</scope>
    <source>
        <strain evidence="1">CGMCC 1.12408</strain>
    </source>
</reference>
<dbReference type="Proteomes" id="UP000613512">
    <property type="component" value="Unassembled WGS sequence"/>
</dbReference>